<feature type="compositionally biased region" description="Low complexity" evidence="1">
    <location>
        <begin position="10"/>
        <end position="19"/>
    </location>
</feature>
<dbReference type="Proteomes" id="UP001168821">
    <property type="component" value="Unassembled WGS sequence"/>
</dbReference>
<feature type="compositionally biased region" description="Polar residues" evidence="1">
    <location>
        <begin position="409"/>
        <end position="422"/>
    </location>
</feature>
<organism evidence="2 3">
    <name type="scientific">Zophobas morio</name>
    <dbReference type="NCBI Taxonomy" id="2755281"/>
    <lineage>
        <taxon>Eukaryota</taxon>
        <taxon>Metazoa</taxon>
        <taxon>Ecdysozoa</taxon>
        <taxon>Arthropoda</taxon>
        <taxon>Hexapoda</taxon>
        <taxon>Insecta</taxon>
        <taxon>Pterygota</taxon>
        <taxon>Neoptera</taxon>
        <taxon>Endopterygota</taxon>
        <taxon>Coleoptera</taxon>
        <taxon>Polyphaga</taxon>
        <taxon>Cucujiformia</taxon>
        <taxon>Tenebrionidae</taxon>
        <taxon>Zophobas</taxon>
    </lineage>
</organism>
<comment type="caution">
    <text evidence="2">The sequence shown here is derived from an EMBL/GenBank/DDBJ whole genome shotgun (WGS) entry which is preliminary data.</text>
</comment>
<proteinExistence type="predicted"/>
<protein>
    <submittedName>
        <fullName evidence="2">Uncharacterized protein</fullName>
    </submittedName>
</protein>
<reference evidence="2" key="1">
    <citation type="journal article" date="2023" name="G3 (Bethesda)">
        <title>Whole genome assemblies of Zophobas morio and Tenebrio molitor.</title>
        <authorList>
            <person name="Kaur S."/>
            <person name="Stinson S.A."/>
            <person name="diCenzo G.C."/>
        </authorList>
    </citation>
    <scope>NUCLEOTIDE SEQUENCE</scope>
    <source>
        <strain evidence="2">QUZm001</strain>
    </source>
</reference>
<feature type="compositionally biased region" description="Basic residues" evidence="1">
    <location>
        <begin position="37"/>
        <end position="48"/>
    </location>
</feature>
<dbReference type="EMBL" id="JALNTZ010000006">
    <property type="protein sequence ID" value="KAJ3650369.1"/>
    <property type="molecule type" value="Genomic_DNA"/>
</dbReference>
<gene>
    <name evidence="2" type="ORF">Zmor_022062</name>
</gene>
<sequence>MPSDDRRTSSDASSESSARLSRRELARRLRTLEDRCKRRRKHRHRDRSRSHDKTRVKTRRSYRGDRHHSDVRHCVTTRQCRRHSSPADLRERAKTRRSRRSTSRSRSRSPHTGASVDHTSASEITGFEHSSDKTADSASRAEPGPDPTSRGETEPDSPILAIQDPALEEEILTILGADPSATQITEFALHTALASRWTHYIANGLDSSEKLALKNKYSLPKNCPNLQAPILNSELVPALPVVVVKKDNHALSAQQQVGLALAPLGQALNILLTATPSQPELLSLVSDATKILTDSLYHMSKSRRHTVLPHLNKSAKETLLTSQTDTYLFGEALAERLKTAKALQKSGYDLKAPPPAPPTRTPRKKDAGANQKKPTTVGSSQSSSGNRYLNRTGPTRRQGETRSYRGQPPASSHTKYQRNQPR</sequence>
<feature type="compositionally biased region" description="Basic residues" evidence="1">
    <location>
        <begin position="93"/>
        <end position="109"/>
    </location>
</feature>
<feature type="region of interest" description="Disordered" evidence="1">
    <location>
        <begin position="345"/>
        <end position="422"/>
    </location>
</feature>
<feature type="compositionally biased region" description="Basic and acidic residues" evidence="1">
    <location>
        <begin position="62"/>
        <end position="73"/>
    </location>
</feature>
<evidence type="ECO:0000313" key="3">
    <source>
        <dbReference type="Proteomes" id="UP001168821"/>
    </source>
</evidence>
<accession>A0AA38IAD9</accession>
<feature type="compositionally biased region" description="Basic and acidic residues" evidence="1">
    <location>
        <begin position="21"/>
        <end position="36"/>
    </location>
</feature>
<dbReference type="PANTHER" id="PTHR34239">
    <property type="entry name" value="APPLE DOMAIN-CONTAINING PROTEIN"/>
    <property type="match status" value="1"/>
</dbReference>
<feature type="region of interest" description="Disordered" evidence="1">
    <location>
        <begin position="1"/>
        <end position="157"/>
    </location>
</feature>
<keyword evidence="3" id="KW-1185">Reference proteome</keyword>
<feature type="compositionally biased region" description="Polar residues" evidence="1">
    <location>
        <begin position="372"/>
        <end position="395"/>
    </location>
</feature>
<dbReference type="AlphaFoldDB" id="A0AA38IAD9"/>
<evidence type="ECO:0000313" key="2">
    <source>
        <dbReference type="EMBL" id="KAJ3650369.1"/>
    </source>
</evidence>
<evidence type="ECO:0000256" key="1">
    <source>
        <dbReference type="SAM" id="MobiDB-lite"/>
    </source>
</evidence>
<dbReference type="PANTHER" id="PTHR34239:SF2">
    <property type="entry name" value="TRANSPOSABLE ELEMENT P TRANSPOSASE_THAP9 CONSERVED DOMAIN-CONTAINING PROTEIN"/>
    <property type="match status" value="1"/>
</dbReference>
<name>A0AA38IAD9_9CUCU</name>